<reference evidence="3" key="1">
    <citation type="submission" date="2016-10" db="EMBL/GenBank/DDBJ databases">
        <authorList>
            <person name="Varghese N."/>
            <person name="Submissions S."/>
        </authorList>
    </citation>
    <scope>NUCLEOTIDE SEQUENCE [LARGE SCALE GENOMIC DNA]</scope>
    <source>
        <strain evidence="3">DSM 19684</strain>
    </source>
</reference>
<evidence type="ECO:0000313" key="2">
    <source>
        <dbReference type="EMBL" id="SDF29256.1"/>
    </source>
</evidence>
<evidence type="ECO:0000313" key="3">
    <source>
        <dbReference type="Proteomes" id="UP000199203"/>
    </source>
</evidence>
<proteinExistence type="predicted"/>
<keyword evidence="3" id="KW-1185">Reference proteome</keyword>
<sequence length="438" mass="49519">MIIDFSKYYVPKAKQEEAHKCRAKYLLFGGSFGAGKSWFLTSEAIKNAMMFKGNRLVIVRKELSVLRRTTLVTFLSICPPEIIKSFNQTSLEVTFINDSVLIFIDANIAKDPLLQKIKGLEIGWFGIEEANEVSLDVYNLLKTRLRWVLPNGEKPRYEGRLTSNPEACWLIPTFIQSKNIDEVYIQSVTTDNYDENSEYVQNLKATFKDNPKLLRKYLYGDWSVVDSINQLIPSEAILKSAYEISGTEVTSLGVDVARYGDDRTVFTILKNGNIELIESYLQTAITEVVTRTIQLINDYQIDPNYVGIDSVGVGAGVIDSLKQQGYNVIEISGGAKPEENFQEETFKPHNLRSQVYWQLRNDFVNGNIGNLNNEGLKLELQSITYEIYSDKTVKIIGKDAIKRILGKSPDLADSLAYANWVREYRGMPILAIPPSAGR</sequence>
<feature type="domain" description="Phage terminase large subunit N-terminal" evidence="1">
    <location>
        <begin position="24"/>
        <end position="220"/>
    </location>
</feature>
<accession>A0A1G7JWF1</accession>
<dbReference type="OrthoDB" id="924847at2"/>
<dbReference type="EMBL" id="FNBH01000001">
    <property type="protein sequence ID" value="SDF29256.1"/>
    <property type="molecule type" value="Genomic_DNA"/>
</dbReference>
<dbReference type="Gene3D" id="3.30.420.240">
    <property type="match status" value="1"/>
</dbReference>
<dbReference type="Gene3D" id="3.40.50.300">
    <property type="entry name" value="P-loop containing nucleotide triphosphate hydrolases"/>
    <property type="match status" value="1"/>
</dbReference>
<name>A0A1G7JWF1_9FLAO</name>
<evidence type="ECO:0000259" key="1">
    <source>
        <dbReference type="Pfam" id="PF04466"/>
    </source>
</evidence>
<dbReference type="STRING" id="454006.SAMN05421825_1501"/>
<dbReference type="Proteomes" id="UP000199203">
    <property type="component" value="Unassembled WGS sequence"/>
</dbReference>
<dbReference type="RefSeq" id="WP_089872726.1">
    <property type="nucleotide sequence ID" value="NZ_FNBH01000001.1"/>
</dbReference>
<organism evidence="2 3">
    <name type="scientific">Epilithonimonas hungarica</name>
    <dbReference type="NCBI Taxonomy" id="454006"/>
    <lineage>
        <taxon>Bacteria</taxon>
        <taxon>Pseudomonadati</taxon>
        <taxon>Bacteroidota</taxon>
        <taxon>Flavobacteriia</taxon>
        <taxon>Flavobacteriales</taxon>
        <taxon>Weeksellaceae</taxon>
        <taxon>Chryseobacterium group</taxon>
        <taxon>Epilithonimonas</taxon>
    </lineage>
</organism>
<dbReference type="InterPro" id="IPR027417">
    <property type="entry name" value="P-loop_NTPase"/>
</dbReference>
<dbReference type="InterPro" id="IPR035412">
    <property type="entry name" value="Terminase_L_N"/>
</dbReference>
<protein>
    <submittedName>
        <fullName evidence="2">Phage terminase, large subunit, PBSX family</fullName>
    </submittedName>
</protein>
<dbReference type="Pfam" id="PF04466">
    <property type="entry name" value="Terminase_3"/>
    <property type="match status" value="1"/>
</dbReference>
<gene>
    <name evidence="2" type="ORF">SAMN05421825_1501</name>
</gene>
<dbReference type="AlphaFoldDB" id="A0A1G7JWF1"/>